<dbReference type="SUPFAM" id="SSF49503">
    <property type="entry name" value="Cupredoxins"/>
    <property type="match status" value="1"/>
</dbReference>
<reference evidence="2" key="1">
    <citation type="journal article" date="2019" name="Int. J. Syst. Evol. Microbiol.">
        <title>The Global Catalogue of Microorganisms (GCM) 10K type strain sequencing project: providing services to taxonomists for standard genome sequencing and annotation.</title>
        <authorList>
            <consortium name="The Broad Institute Genomics Platform"/>
            <consortium name="The Broad Institute Genome Sequencing Center for Infectious Disease"/>
            <person name="Wu L."/>
            <person name="Ma J."/>
        </authorList>
    </citation>
    <scope>NUCLEOTIDE SEQUENCE [LARGE SCALE GENOMIC DNA]</scope>
    <source>
        <strain evidence="2">JCM 17304</strain>
    </source>
</reference>
<evidence type="ECO:0000313" key="2">
    <source>
        <dbReference type="Proteomes" id="UP001500392"/>
    </source>
</evidence>
<protein>
    <recommendedName>
        <fullName evidence="3">EfeO-type cupredoxin-like domain-containing protein</fullName>
    </recommendedName>
</protein>
<proteinExistence type="predicted"/>
<evidence type="ECO:0000313" key="1">
    <source>
        <dbReference type="EMBL" id="GAA4097385.1"/>
    </source>
</evidence>
<evidence type="ECO:0008006" key="3">
    <source>
        <dbReference type="Google" id="ProtNLM"/>
    </source>
</evidence>
<keyword evidence="2" id="KW-1185">Reference proteome</keyword>
<comment type="caution">
    <text evidence="1">The sequence shown here is derived from an EMBL/GenBank/DDBJ whole genome shotgun (WGS) entry which is preliminary data.</text>
</comment>
<accession>A0ABP7WUT2</accession>
<sequence length="140" mass="15052">MNFRAILFILISAGALALLFIVLKPTPQPSIVQGISAENDAANTESLPANKPIAIELIIESGVLTSGPKRIQLSQGSEIIITVTSDQRDELHLHGYDHTLQLIPGEPAKLLFTASHSGRFGLELHHAHGELAVLEVSPRP</sequence>
<organism evidence="1 2">
    <name type="scientific">Zhongshania borealis</name>
    <dbReference type="NCBI Taxonomy" id="889488"/>
    <lineage>
        <taxon>Bacteria</taxon>
        <taxon>Pseudomonadati</taxon>
        <taxon>Pseudomonadota</taxon>
        <taxon>Gammaproteobacteria</taxon>
        <taxon>Cellvibrionales</taxon>
        <taxon>Spongiibacteraceae</taxon>
        <taxon>Zhongshania</taxon>
    </lineage>
</organism>
<dbReference type="Proteomes" id="UP001500392">
    <property type="component" value="Unassembled WGS sequence"/>
</dbReference>
<name>A0ABP7WUT2_9GAMM</name>
<dbReference type="Gene3D" id="2.60.40.420">
    <property type="entry name" value="Cupredoxins - blue copper proteins"/>
    <property type="match status" value="1"/>
</dbReference>
<gene>
    <name evidence="1" type="ORF">GCM10022414_22580</name>
</gene>
<dbReference type="InterPro" id="IPR008972">
    <property type="entry name" value="Cupredoxin"/>
</dbReference>
<dbReference type="EMBL" id="BAABDM010000004">
    <property type="protein sequence ID" value="GAA4097385.1"/>
    <property type="molecule type" value="Genomic_DNA"/>
</dbReference>
<dbReference type="RefSeq" id="WP_344935943.1">
    <property type="nucleotide sequence ID" value="NZ_BAABDM010000004.1"/>
</dbReference>